<keyword evidence="1" id="KW-1133">Transmembrane helix</keyword>
<keyword evidence="3" id="KW-1185">Reference proteome</keyword>
<dbReference type="EMBL" id="JAEMNV010000008">
    <property type="protein sequence ID" value="MBJ8341625.1"/>
    <property type="molecule type" value="Genomic_DNA"/>
</dbReference>
<feature type="transmembrane region" description="Helical" evidence="1">
    <location>
        <begin position="26"/>
        <end position="46"/>
    </location>
</feature>
<sequence>MVGFALFVIMFAIAALFRLADLLFRYWYVVVPIAVIVWIWLLGFEFGPKHEESIRRDLNAVAKRLPFSIRKRLRPSWIRWIERGDPRARTRRT</sequence>
<gene>
    <name evidence="2" type="ORF">JGU71_22320</name>
</gene>
<reference evidence="2" key="1">
    <citation type="submission" date="2020-12" db="EMBL/GenBank/DDBJ databases">
        <title>Antrihabitans popcorni sp. nov. and Antrihabitans auranticaus sp. nov., isolated from a larva cave.</title>
        <authorList>
            <person name="Lee S.D."/>
            <person name="Kim I.S."/>
        </authorList>
    </citation>
    <scope>NUCLEOTIDE SEQUENCE</scope>
    <source>
        <strain evidence="2">YC3-6</strain>
    </source>
</reference>
<dbReference type="RefSeq" id="WP_199706701.1">
    <property type="nucleotide sequence ID" value="NZ_JAEMNV010000008.1"/>
</dbReference>
<comment type="caution">
    <text evidence="2">The sequence shown here is derived from an EMBL/GenBank/DDBJ whole genome shotgun (WGS) entry which is preliminary data.</text>
</comment>
<keyword evidence="1" id="KW-0472">Membrane</keyword>
<keyword evidence="1" id="KW-0812">Transmembrane</keyword>
<dbReference type="Proteomes" id="UP000655868">
    <property type="component" value="Unassembled WGS sequence"/>
</dbReference>
<proteinExistence type="predicted"/>
<accession>A0A934U5K4</accession>
<dbReference type="AlphaFoldDB" id="A0A934U5K4"/>
<evidence type="ECO:0000256" key="1">
    <source>
        <dbReference type="SAM" id="Phobius"/>
    </source>
</evidence>
<evidence type="ECO:0000313" key="2">
    <source>
        <dbReference type="EMBL" id="MBJ8341625.1"/>
    </source>
</evidence>
<name>A0A934U5K4_9NOCA</name>
<protein>
    <submittedName>
        <fullName evidence="2">Uncharacterized protein</fullName>
    </submittedName>
</protein>
<organism evidence="2 3">
    <name type="scientific">Antrihabitans stalagmiti</name>
    <dbReference type="NCBI Taxonomy" id="2799499"/>
    <lineage>
        <taxon>Bacteria</taxon>
        <taxon>Bacillati</taxon>
        <taxon>Actinomycetota</taxon>
        <taxon>Actinomycetes</taxon>
        <taxon>Mycobacteriales</taxon>
        <taxon>Nocardiaceae</taxon>
        <taxon>Antrihabitans</taxon>
    </lineage>
</organism>
<evidence type="ECO:0000313" key="3">
    <source>
        <dbReference type="Proteomes" id="UP000655868"/>
    </source>
</evidence>